<feature type="transmembrane region" description="Helical" evidence="1">
    <location>
        <begin position="170"/>
        <end position="197"/>
    </location>
</feature>
<feature type="transmembrane region" description="Helical" evidence="1">
    <location>
        <begin position="69"/>
        <end position="87"/>
    </location>
</feature>
<evidence type="ECO:0000256" key="1">
    <source>
        <dbReference type="SAM" id="Phobius"/>
    </source>
</evidence>
<name>A0A4S4B0Q0_9RHOO</name>
<dbReference type="EMBL" id="SSOD01000002">
    <property type="protein sequence ID" value="THF64445.1"/>
    <property type="molecule type" value="Genomic_DNA"/>
</dbReference>
<accession>A0A4S4B0Q0</accession>
<reference evidence="2 3" key="1">
    <citation type="submission" date="2019-04" db="EMBL/GenBank/DDBJ databases">
        <title>Azoarcus rhizosphaerae sp. nov. isolated from rhizosphere of Ficus religiosa.</title>
        <authorList>
            <person name="Lin S.-Y."/>
            <person name="Hameed A."/>
            <person name="Hsu Y.-H."/>
            <person name="Young C.-C."/>
        </authorList>
    </citation>
    <scope>NUCLEOTIDE SEQUENCE [LARGE SCALE GENOMIC DNA]</scope>
    <source>
        <strain evidence="2 3">CC-YHH848</strain>
    </source>
</reference>
<dbReference type="AlphaFoldDB" id="A0A4S4B0Q0"/>
<proteinExistence type="predicted"/>
<keyword evidence="3" id="KW-1185">Reference proteome</keyword>
<keyword evidence="1" id="KW-1133">Transmembrane helix</keyword>
<gene>
    <name evidence="2" type="ORF">E6O51_01975</name>
</gene>
<feature type="transmembrane region" description="Helical" evidence="1">
    <location>
        <begin position="204"/>
        <end position="225"/>
    </location>
</feature>
<dbReference type="Proteomes" id="UP000307956">
    <property type="component" value="Unassembled WGS sequence"/>
</dbReference>
<keyword evidence="1" id="KW-0812">Transmembrane</keyword>
<comment type="caution">
    <text evidence="2">The sequence shown here is derived from an EMBL/GenBank/DDBJ whole genome shotgun (WGS) entry which is preliminary data.</text>
</comment>
<organism evidence="2 3">
    <name type="scientific">Pseudothauera rhizosphaerae</name>
    <dbReference type="NCBI Taxonomy" id="2565932"/>
    <lineage>
        <taxon>Bacteria</taxon>
        <taxon>Pseudomonadati</taxon>
        <taxon>Pseudomonadota</taxon>
        <taxon>Betaproteobacteria</taxon>
        <taxon>Rhodocyclales</taxon>
        <taxon>Zoogloeaceae</taxon>
        <taxon>Pseudothauera</taxon>
    </lineage>
</organism>
<evidence type="ECO:0000313" key="3">
    <source>
        <dbReference type="Proteomes" id="UP000307956"/>
    </source>
</evidence>
<keyword evidence="1" id="KW-0472">Membrane</keyword>
<dbReference type="Pfam" id="PF11067">
    <property type="entry name" value="DUF2868"/>
    <property type="match status" value="1"/>
</dbReference>
<feature type="transmembrane region" description="Helical" evidence="1">
    <location>
        <begin position="99"/>
        <end position="120"/>
    </location>
</feature>
<evidence type="ECO:0000313" key="2">
    <source>
        <dbReference type="EMBL" id="THF64445.1"/>
    </source>
</evidence>
<dbReference type="OrthoDB" id="6210861at2"/>
<feature type="transmembrane region" description="Helical" evidence="1">
    <location>
        <begin position="257"/>
        <end position="284"/>
    </location>
</feature>
<sequence>MSALEARWLAEVVRRREERDGPLDDAQANAAALAAGGGLAGRILVRADVLGAREGWRDAILRWGSRARLMLFAAGLLALLAGFGAAAGVLGDGSRPVNVVWAVGGLLGVHAVSLVLWLVLTPLAGRGHGLHAGGLLGRGWLKLVALADRSAAAADLPAALGGLLGRGRAAAWGLGAVSHGLWALLLAGAAVGVLALLATRRYGFVWETTILSAETFVAFAAWFGALPGALGFPVPDAATVAASGESAMLEEAGRRAWAGWLLGGLLVYGLLPRVALAALCAFAWRRATAALALDLSRPGYARLRFRLQPASERLGVSDPEQPGLPGPRHHAVAAVADGEAVLLGLELEESLPWPPACGGAGWPAGVRDGGRLDGRAQRQAALQTLAQHPPRRLLVVVDARQTPDRGSLGFIAEVADHAVETRVWAPHGGARSAQWAAGLVRIGLGDDAFTADGGAARAWLGGEEGGRV</sequence>
<dbReference type="InterPro" id="IPR021296">
    <property type="entry name" value="DUF2868"/>
</dbReference>
<protein>
    <submittedName>
        <fullName evidence="2">DUF2868 domain-containing protein</fullName>
    </submittedName>
</protein>